<dbReference type="GO" id="GO:0039654">
    <property type="term" value="P:fusion of virus membrane with host endosome membrane"/>
    <property type="evidence" value="ECO:0007669"/>
    <property type="project" value="UniProtKB-KW"/>
</dbReference>
<comment type="subcellular location">
    <subcellularLocation>
        <location evidence="1">Host Golgi apparatus membrane</location>
        <topology evidence="1">Single-pass type I membrane protein</topology>
    </subcellularLocation>
    <subcellularLocation>
        <location evidence="2">Host endoplasmic reticulum membrane</location>
        <topology evidence="2">Single-pass type I membrane protein</topology>
    </subcellularLocation>
    <subcellularLocation>
        <location evidence="3">Virion membrane</location>
        <topology evidence="3">Single-pass type I membrane protein</topology>
    </subcellularLocation>
</comment>
<keyword evidence="18" id="KW-0325">Glycoprotein</keyword>
<evidence type="ECO:0000313" key="27">
    <source>
        <dbReference type="EMBL" id="QHU78995.1"/>
    </source>
</evidence>
<dbReference type="EMBL" id="MN823640">
    <property type="protein sequence ID" value="QHU78995.1"/>
    <property type="molecule type" value="Genomic_RNA"/>
</dbReference>
<keyword evidence="6" id="KW-1170">Fusion of virus membrane with host endosomal membrane</keyword>
<evidence type="ECO:0000256" key="4">
    <source>
        <dbReference type="ARBA" id="ARBA00015294"/>
    </source>
</evidence>
<evidence type="ECO:0000256" key="8">
    <source>
        <dbReference type="ARBA" id="ARBA00022595"/>
    </source>
</evidence>
<keyword evidence="17" id="KW-1015">Disulfide bond</keyword>
<dbReference type="Proteomes" id="UP001156880">
    <property type="component" value="Genome"/>
</dbReference>
<protein>
    <recommendedName>
        <fullName evidence="4">Envelopment polyprotein</fullName>
    </recommendedName>
    <alternativeName>
        <fullName evidence="21">M polyprotein</fullName>
    </alternativeName>
</protein>
<evidence type="ECO:0000256" key="5">
    <source>
        <dbReference type="ARBA" id="ARBA00022506"/>
    </source>
</evidence>
<keyword evidence="12" id="KW-1040">Host Golgi apparatus</keyword>
<dbReference type="Pfam" id="PF07243">
    <property type="entry name" value="Phlebovirus_G1"/>
    <property type="match status" value="1"/>
</dbReference>
<evidence type="ECO:0000259" key="26">
    <source>
        <dbReference type="Pfam" id="PF19019"/>
    </source>
</evidence>
<dbReference type="GO" id="GO:0019062">
    <property type="term" value="P:virion attachment to host cell"/>
    <property type="evidence" value="ECO:0007669"/>
    <property type="project" value="UniProtKB-KW"/>
</dbReference>
<evidence type="ECO:0000256" key="16">
    <source>
        <dbReference type="ARBA" id="ARBA00023136"/>
    </source>
</evidence>
<keyword evidence="11" id="KW-1161">Viral attachment to host cell</keyword>
<keyword evidence="9 23" id="KW-0812">Transmembrane</keyword>
<sequence length="1052" mass="114462">MAGVCLQSPSSCSPDSKMLENGSIPHEIGMGKKLCQIDRLDHVSSWLRNNTGFTGIVGHPSGRTSCVYFPQSSYAKWSAALNPMDSHWMGIVTVKKATESDMIVPGPDYSGMVFVERPTFTGYVAWGCDDNKERNRQGSYCKTASGSGKKVSGSKVLYIGDVICQKGTPIPDDAYNELMGLSQNEFPDVCKIDGTVLNACESESLPQPIDVAWMDVGHKTKVVMREHGTKWVQEASDKNFLCHKDNSVPCSSTEEQECYGGKCLGDHLFCNQVGCARTEQSETEKCFCEYLSKPGEIIVKYSGLSVRPTCYGFSRMMATFMVSVEGQSSTTCTGCQLECLPGGVRLVTLVSELESATVCASHFCSSASGGKKSTEILFHSGALSGRNKVMVHGSLKDGSRFEMEGLCDFPEGCESLECTFCYEFLKNPQCYPLKKWVFIFVVTLLMYAAIMFITNICMAVKFWLGWVVTPIKVMVVVVKRVCRALCGHATRIREKSKELLAEEGRREEEVQLIEGKTIRRGGNVRHYLFSVIMVLCVCQAFSCDELVQAESKMITCKDGQDGTKDCSVTGRAYLPVVNPGQVACLHLTTPGSPDSKCFKIKVDSINLKCKQSSSYYVPEAKARCTSVRRCRWAGDCESGCPSYFSENSFSDDWANRVDRAGLGISGCSDGCGGAACGCFNAAPSCIFWRKWVENPNGEVWKVSPCTTWVLAAKITIQLPNGENKTMFPMSGIPTSLHKGVSITYLGGSTSYTGLLSLCEVYNMKDKTLALAPCNTAGLAVMGNLGEIQCKSMESARTIKRESCTWNSDLVGMELRVDDAVCYSRITSTMAVANFSKLPATISGLRFEQSPHEPGRVIGSPLDVTAVSGSFSVSFRGMKLKLVETAATCTGEALNLTGCYSCMTGAKASIKLHSNKETTAHVKCLSDSTAFTVNQGVNTYTVPLSFDKAVIDENCELNCGGHASEIKIKGELVFKDIPKFVEGSYTQTFHSSVGGGVSLPNPGDWMNALFGGSWTRWILGIIGFLIAALILFSILVKVIKSLLGRVVGHKKET</sequence>
<evidence type="ECO:0000256" key="12">
    <source>
        <dbReference type="ARBA" id="ARBA00022812"/>
    </source>
</evidence>
<evidence type="ECO:0000256" key="1">
    <source>
        <dbReference type="ARBA" id="ARBA00004244"/>
    </source>
</evidence>
<dbReference type="GO" id="GO:0016020">
    <property type="term" value="C:membrane"/>
    <property type="evidence" value="ECO:0007669"/>
    <property type="project" value="InterPro"/>
</dbReference>
<feature type="transmembrane region" description="Helical" evidence="23">
    <location>
        <begin position="436"/>
        <end position="464"/>
    </location>
</feature>
<evidence type="ECO:0000256" key="21">
    <source>
        <dbReference type="ARBA" id="ARBA00031199"/>
    </source>
</evidence>
<keyword evidence="10" id="KW-0732">Signal</keyword>
<evidence type="ECO:0000256" key="3">
    <source>
        <dbReference type="ARBA" id="ARBA00004563"/>
    </source>
</evidence>
<feature type="domain" description="Phlebovirus glycoprotein G1" evidence="24">
    <location>
        <begin position="108"/>
        <end position="538"/>
    </location>
</feature>
<keyword evidence="16 23" id="KW-0472">Membrane</keyword>
<evidence type="ECO:0000256" key="10">
    <source>
        <dbReference type="ARBA" id="ARBA00022729"/>
    </source>
</evidence>
<dbReference type="GeneID" id="80554357"/>
<dbReference type="Gene3D" id="2.60.40.3770">
    <property type="match status" value="1"/>
</dbReference>
<dbReference type="GO" id="GO:0055036">
    <property type="term" value="C:virion membrane"/>
    <property type="evidence" value="ECO:0007669"/>
    <property type="project" value="UniProtKB-SubCell"/>
</dbReference>
<dbReference type="RefSeq" id="YP_010840753.1">
    <property type="nucleotide sequence ID" value="NC_078994.1"/>
</dbReference>
<evidence type="ECO:0000256" key="15">
    <source>
        <dbReference type="ARBA" id="ARBA00022989"/>
    </source>
</evidence>
<keyword evidence="13" id="KW-0946">Virion</keyword>
<dbReference type="SMR" id="A0A6C0MD04"/>
<reference evidence="27 28" key="1">
    <citation type="journal article" date="2020" name="Sci. Rep.">
        <title>Zwiesel bat banyangvirus, a potentially zoonotic Huaiyangshan banyangvirus (Formerly known as SFTS)-like banyangvirus in Northern bats from Germany.</title>
        <authorList>
            <person name="Kohl C."/>
            <person name="Brinkmann A."/>
            <person name="Radonic A."/>
            <person name="Dabrowski P.W."/>
            <person name="Nitsche A."/>
            <person name="Muhldorfer K."/>
            <person name="Wibbelt G."/>
            <person name="Kurth A."/>
        </authorList>
    </citation>
    <scope>NUCLEOTIDE SEQUENCE [LARGE SCALE GENOMIC DNA]</scope>
    <source>
        <strain evidence="27">ZV2011</strain>
    </source>
</reference>
<evidence type="ECO:0000256" key="13">
    <source>
        <dbReference type="ARBA" id="ARBA00022844"/>
    </source>
</evidence>
<proteinExistence type="inferred from homology"/>
<dbReference type="GO" id="GO:0044167">
    <property type="term" value="C:host cell endoplasmic reticulum membrane"/>
    <property type="evidence" value="ECO:0007669"/>
    <property type="project" value="UniProtKB-SubCell"/>
</dbReference>
<dbReference type="Pfam" id="PF07245">
    <property type="entry name" value="Phlebovirus_G2"/>
    <property type="match status" value="1"/>
</dbReference>
<organism evidence="27 28">
    <name type="scientific">Zwiesel bat bandavirus</name>
    <dbReference type="NCBI Taxonomy" id="3071326"/>
    <lineage>
        <taxon>Viruses</taxon>
        <taxon>Riboviria</taxon>
        <taxon>Orthornavirae</taxon>
        <taxon>Negarnaviricota</taxon>
        <taxon>Polyploviricotina</taxon>
        <taxon>Bunyaviricetes</taxon>
        <taxon>Hareavirales</taxon>
        <taxon>Phenuiviridae</taxon>
        <taxon>Bandavirus</taxon>
        <taxon>Bandavirus zwieselense</taxon>
    </lineage>
</organism>
<comment type="similarity">
    <text evidence="22">Belongs to the phlebovirus envelope glycoprotein family.</text>
</comment>
<accession>A0A6C0MD04</accession>
<evidence type="ECO:0000256" key="20">
    <source>
        <dbReference type="ARBA" id="ARBA00023296"/>
    </source>
</evidence>
<dbReference type="KEGG" id="vg:80554357"/>
<evidence type="ECO:0000259" key="24">
    <source>
        <dbReference type="Pfam" id="PF07243"/>
    </source>
</evidence>
<name>A0A6C0MD04_9VIRU</name>
<evidence type="ECO:0000256" key="17">
    <source>
        <dbReference type="ARBA" id="ARBA00023157"/>
    </source>
</evidence>
<feature type="transmembrane region" description="Helical" evidence="23">
    <location>
        <begin position="1016"/>
        <end position="1035"/>
    </location>
</feature>
<evidence type="ECO:0000313" key="28">
    <source>
        <dbReference type="Proteomes" id="UP001156880"/>
    </source>
</evidence>
<evidence type="ECO:0000256" key="11">
    <source>
        <dbReference type="ARBA" id="ARBA00022804"/>
    </source>
</evidence>
<feature type="transmembrane region" description="Helical" evidence="23">
    <location>
        <begin position="524"/>
        <end position="542"/>
    </location>
</feature>
<keyword evidence="15 23" id="KW-1133">Transmembrane helix</keyword>
<keyword evidence="8" id="KW-1162">Viral penetration into host cytoplasm</keyword>
<evidence type="ECO:0000256" key="22">
    <source>
        <dbReference type="ARBA" id="ARBA00033745"/>
    </source>
</evidence>
<keyword evidence="20" id="KW-1160">Virus entry into host cell</keyword>
<evidence type="ECO:0000259" key="25">
    <source>
        <dbReference type="Pfam" id="PF07245"/>
    </source>
</evidence>
<evidence type="ECO:0000256" key="7">
    <source>
        <dbReference type="ARBA" id="ARBA00022581"/>
    </source>
</evidence>
<dbReference type="GO" id="GO:0046718">
    <property type="term" value="P:symbiont entry into host cell"/>
    <property type="evidence" value="ECO:0007669"/>
    <property type="project" value="UniProtKB-KW"/>
</dbReference>
<dbReference type="InterPro" id="IPR009878">
    <property type="entry name" value="Phlebovirus_G2_fusion"/>
</dbReference>
<evidence type="ECO:0000256" key="9">
    <source>
        <dbReference type="ARBA" id="ARBA00022692"/>
    </source>
</evidence>
<keyword evidence="14" id="KW-1043">Host membrane</keyword>
<dbReference type="GO" id="GO:0044178">
    <property type="term" value="C:host cell Golgi membrane"/>
    <property type="evidence" value="ECO:0007669"/>
    <property type="project" value="UniProtKB-SubCell"/>
</dbReference>
<evidence type="ECO:0000256" key="19">
    <source>
        <dbReference type="ARBA" id="ARBA00023184"/>
    </source>
</evidence>
<dbReference type="Pfam" id="PF19019">
    <property type="entry name" value="Phlebo_G2_C"/>
    <property type="match status" value="1"/>
</dbReference>
<keyword evidence="19" id="KW-1038">Host endoplasmic reticulum</keyword>
<evidence type="ECO:0000256" key="23">
    <source>
        <dbReference type="SAM" id="Phobius"/>
    </source>
</evidence>
<keyword evidence="28" id="KW-1185">Reference proteome</keyword>
<feature type="domain" description="Phlebovirus glycoprotein G2 fusion" evidence="25">
    <location>
        <begin position="543"/>
        <end position="851"/>
    </location>
</feature>
<keyword evidence="5" id="KW-1168">Fusion of virus membrane with host membrane</keyword>
<evidence type="ECO:0000256" key="6">
    <source>
        <dbReference type="ARBA" id="ARBA00022510"/>
    </source>
</evidence>
<dbReference type="InterPro" id="IPR043603">
    <property type="entry name" value="Phlebo_G2_C"/>
</dbReference>
<evidence type="ECO:0000256" key="18">
    <source>
        <dbReference type="ARBA" id="ARBA00023180"/>
    </source>
</evidence>
<evidence type="ECO:0000256" key="14">
    <source>
        <dbReference type="ARBA" id="ARBA00022870"/>
    </source>
</evidence>
<dbReference type="InterPro" id="IPR010826">
    <property type="entry name" value="Phlebovirus_G1"/>
</dbReference>
<evidence type="ECO:0000256" key="2">
    <source>
        <dbReference type="ARBA" id="ARBA00004482"/>
    </source>
</evidence>
<feature type="domain" description="Phlebovirus glycoprotein G2 C-terminal" evidence="26">
    <location>
        <begin position="887"/>
        <end position="1045"/>
    </location>
</feature>
<dbReference type="Gene3D" id="2.60.98.50">
    <property type="match status" value="1"/>
</dbReference>
<keyword evidence="7" id="KW-0945">Host-virus interaction</keyword>